<dbReference type="InterPro" id="IPR032623">
    <property type="entry name" value="FecR_N"/>
</dbReference>
<dbReference type="InterPro" id="IPR006860">
    <property type="entry name" value="FecR"/>
</dbReference>
<keyword evidence="1" id="KW-0472">Membrane</keyword>
<dbReference type="EMBL" id="CP073910">
    <property type="protein sequence ID" value="QUT04643.1"/>
    <property type="molecule type" value="Genomic_DNA"/>
</dbReference>
<name>A0A975K4F6_9SPHN</name>
<dbReference type="PANTHER" id="PTHR30273">
    <property type="entry name" value="PERIPLASMIC SIGNAL SENSOR AND SIGMA FACTOR ACTIVATOR FECR-RELATED"/>
    <property type="match status" value="1"/>
</dbReference>
<keyword evidence="1" id="KW-0812">Transmembrane</keyword>
<dbReference type="Pfam" id="PF16220">
    <property type="entry name" value="DUF4880"/>
    <property type="match status" value="1"/>
</dbReference>
<reference evidence="4" key="1">
    <citation type="submission" date="2021-04" db="EMBL/GenBank/DDBJ databases">
        <title>Isolation of p-tert-butylphenol degrading bacteria Sphingobium phenoxybenzoativorans Tas13 from active sludge.</title>
        <authorList>
            <person name="Li Y."/>
        </authorList>
    </citation>
    <scope>NUCLEOTIDE SEQUENCE</scope>
    <source>
        <strain evidence="4">Tas13</strain>
    </source>
</reference>
<evidence type="ECO:0000259" key="2">
    <source>
        <dbReference type="Pfam" id="PF04773"/>
    </source>
</evidence>
<organism evidence="4 5">
    <name type="scientific">Sphingobium phenoxybenzoativorans</name>
    <dbReference type="NCBI Taxonomy" id="1592790"/>
    <lineage>
        <taxon>Bacteria</taxon>
        <taxon>Pseudomonadati</taxon>
        <taxon>Pseudomonadota</taxon>
        <taxon>Alphaproteobacteria</taxon>
        <taxon>Sphingomonadales</taxon>
        <taxon>Sphingomonadaceae</taxon>
        <taxon>Sphingobium</taxon>
    </lineage>
</organism>
<dbReference type="AlphaFoldDB" id="A0A975K4F6"/>
<feature type="domain" description="FecR N-terminal" evidence="3">
    <location>
        <begin position="13"/>
        <end position="54"/>
    </location>
</feature>
<evidence type="ECO:0000256" key="1">
    <source>
        <dbReference type="SAM" id="Phobius"/>
    </source>
</evidence>
<feature type="transmembrane region" description="Helical" evidence="1">
    <location>
        <begin position="90"/>
        <end position="112"/>
    </location>
</feature>
<dbReference type="PIRSF" id="PIRSF018266">
    <property type="entry name" value="FecR"/>
    <property type="match status" value="1"/>
</dbReference>
<proteinExistence type="predicted"/>
<evidence type="ECO:0000313" key="4">
    <source>
        <dbReference type="EMBL" id="QUT04643.1"/>
    </source>
</evidence>
<protein>
    <submittedName>
        <fullName evidence="4">FecR domain-containing protein</fullName>
    </submittedName>
</protein>
<dbReference type="KEGG" id="spph:KFK14_16570"/>
<evidence type="ECO:0000259" key="3">
    <source>
        <dbReference type="Pfam" id="PF16220"/>
    </source>
</evidence>
<dbReference type="Proteomes" id="UP000681425">
    <property type="component" value="Chromosome"/>
</dbReference>
<keyword evidence="5" id="KW-1185">Reference proteome</keyword>
<dbReference type="InterPro" id="IPR012373">
    <property type="entry name" value="Ferrdict_sens_TM"/>
</dbReference>
<dbReference type="Pfam" id="PF04773">
    <property type="entry name" value="FecR"/>
    <property type="match status" value="1"/>
</dbReference>
<evidence type="ECO:0000313" key="5">
    <source>
        <dbReference type="Proteomes" id="UP000681425"/>
    </source>
</evidence>
<dbReference type="RefSeq" id="WP_212608425.1">
    <property type="nucleotide sequence ID" value="NZ_CP073910.1"/>
</dbReference>
<sequence length="357" mass="39014">MAKGDPAKARIERATELFARLQNEGATGEDREAAAIWRREAAENEQAWQEVAALWAFLGEARHEPLLASMRARTQDNIASVPASAASRRWLPMALASCLIGLICAPVIWWSLHQKDDPGVKAAPAMARDGYMRQIYASDVGQRRIVSLSDGSTIELNSGSEVMVAFSSHRRDVRLVKGQALFSVSKDKSRPFVVDTGALKVIAVGTAFDVRRGQDGADITTMEGLVRVEPHVRSAALQPTLVPAGSKLSMLCDTLKVGKVDVRKETIWTRGLIVFDGRCLSDVAEEMNRYSQRKLTVSPSAANLTISGTFQASNALAFARTLQQQGLIEMDDTGREIRLSAQSPAVMTHALCRRKKI</sequence>
<keyword evidence="1" id="KW-1133">Transmembrane helix</keyword>
<dbReference type="Gene3D" id="2.60.120.1440">
    <property type="match status" value="1"/>
</dbReference>
<gene>
    <name evidence="4" type="ORF">KFK14_16570</name>
</gene>
<feature type="domain" description="FecR protein" evidence="2">
    <location>
        <begin position="136"/>
        <end position="227"/>
    </location>
</feature>
<dbReference type="GO" id="GO:0016989">
    <property type="term" value="F:sigma factor antagonist activity"/>
    <property type="evidence" value="ECO:0007669"/>
    <property type="project" value="TreeGrafter"/>
</dbReference>
<accession>A0A975K4F6</accession>
<dbReference type="PANTHER" id="PTHR30273:SF2">
    <property type="entry name" value="PROTEIN FECR"/>
    <property type="match status" value="1"/>
</dbReference>